<organism evidence="2 3">
    <name type="scientific">[Actinobacillus] rossii</name>
    <dbReference type="NCBI Taxonomy" id="123820"/>
    <lineage>
        <taxon>Bacteria</taxon>
        <taxon>Pseudomonadati</taxon>
        <taxon>Pseudomonadota</taxon>
        <taxon>Gammaproteobacteria</taxon>
        <taxon>Pasteurellales</taxon>
        <taxon>Pasteurellaceae</taxon>
    </lineage>
</organism>
<dbReference type="PANTHER" id="PTHR34580:SF1">
    <property type="entry name" value="PROTEIN PAFC"/>
    <property type="match status" value="1"/>
</dbReference>
<gene>
    <name evidence="2" type="ORF">NCTC10801_01546</name>
</gene>
<accession>A0A380TTM7</accession>
<dbReference type="InterPro" id="IPR051534">
    <property type="entry name" value="CBASS_pafABC_assoc_protein"/>
</dbReference>
<evidence type="ECO:0000313" key="2">
    <source>
        <dbReference type="EMBL" id="SUT91840.1"/>
    </source>
</evidence>
<proteinExistence type="predicted"/>
<dbReference type="Pfam" id="PF13280">
    <property type="entry name" value="WYL"/>
    <property type="match status" value="1"/>
</dbReference>
<dbReference type="EMBL" id="UFRQ01000003">
    <property type="protein sequence ID" value="SUT91840.1"/>
    <property type="molecule type" value="Genomic_DNA"/>
</dbReference>
<reference evidence="2 3" key="1">
    <citation type="submission" date="2018-06" db="EMBL/GenBank/DDBJ databases">
        <authorList>
            <consortium name="Pathogen Informatics"/>
            <person name="Doyle S."/>
        </authorList>
    </citation>
    <scope>NUCLEOTIDE SEQUENCE [LARGE SCALE GENOMIC DNA]</scope>
    <source>
        <strain evidence="2 3">NCTC10801</strain>
    </source>
</reference>
<dbReference type="PANTHER" id="PTHR34580">
    <property type="match status" value="1"/>
</dbReference>
<feature type="domain" description="WYL" evidence="1">
    <location>
        <begin position="14"/>
        <end position="82"/>
    </location>
</feature>
<evidence type="ECO:0000259" key="1">
    <source>
        <dbReference type="Pfam" id="PF13280"/>
    </source>
</evidence>
<dbReference type="InterPro" id="IPR026881">
    <property type="entry name" value="WYL_dom"/>
</dbReference>
<evidence type="ECO:0000313" key="3">
    <source>
        <dbReference type="Proteomes" id="UP000254649"/>
    </source>
</evidence>
<keyword evidence="3" id="KW-1185">Reference proteome</keyword>
<dbReference type="Proteomes" id="UP000254649">
    <property type="component" value="Unassembled WGS sequence"/>
</dbReference>
<sequence>MNLLQLPAPIDTQIFNQVSIALYRNHYLNIEYRNTVNKIHKIQVMPLALVHQEGRTYLLVRYPEFGDEIKHLALHRFLSAEISTMTFERPRDFNLKKYKNEGHFYYGKGQKVKLTFCIEKWHGFYLLETPLSEDQVVLEETEDYYKFQVTVIDSMLLDWWIAKFGEEIWDLKKQII</sequence>
<dbReference type="AlphaFoldDB" id="A0A380TTM7"/>
<name>A0A380TTM7_9PAST</name>
<protein>
    <recommendedName>
        <fullName evidence="1">WYL domain-containing protein</fullName>
    </recommendedName>
</protein>
<dbReference type="PROSITE" id="PS52050">
    <property type="entry name" value="WYL"/>
    <property type="match status" value="1"/>
</dbReference>